<sequence>MINIPFFIITGRATNTPMRSQILMLANSQALMMSLIETMVFVICSTVVCAIGFGYSLVLSSKSEKVSQVEHRLLISSIFQALPMFLELIRLLIHVTLVVILKDTSAIATVSEVAYYYLDLTCTIQPWCLLATNANIRRLLIPARDSKSDDSNSSVVSVNASVPMKRTSNL</sequence>
<dbReference type="AlphaFoldDB" id="A0AAF3FQ36"/>
<protein>
    <recommendedName>
        <fullName evidence="4">Serpentine receptor class gamma</fullName>
    </recommendedName>
</protein>
<evidence type="ECO:0008006" key="4">
    <source>
        <dbReference type="Google" id="ProtNLM"/>
    </source>
</evidence>
<accession>A0AAF3FQ36</accession>
<keyword evidence="1" id="KW-0472">Membrane</keyword>
<keyword evidence="1" id="KW-0812">Transmembrane</keyword>
<organism evidence="2 3">
    <name type="scientific">Mesorhabditis belari</name>
    <dbReference type="NCBI Taxonomy" id="2138241"/>
    <lineage>
        <taxon>Eukaryota</taxon>
        <taxon>Metazoa</taxon>
        <taxon>Ecdysozoa</taxon>
        <taxon>Nematoda</taxon>
        <taxon>Chromadorea</taxon>
        <taxon>Rhabditida</taxon>
        <taxon>Rhabditina</taxon>
        <taxon>Rhabditomorpha</taxon>
        <taxon>Rhabditoidea</taxon>
        <taxon>Rhabditidae</taxon>
        <taxon>Mesorhabditinae</taxon>
        <taxon>Mesorhabditis</taxon>
    </lineage>
</organism>
<keyword evidence="2" id="KW-1185">Reference proteome</keyword>
<feature type="transmembrane region" description="Helical" evidence="1">
    <location>
        <begin position="30"/>
        <end position="58"/>
    </location>
</feature>
<dbReference type="WBParaSite" id="MBELARI_LOCUS7765">
    <property type="protein sequence ID" value="MBELARI_LOCUS7765"/>
    <property type="gene ID" value="MBELARI_LOCUS7765"/>
</dbReference>
<keyword evidence="1" id="KW-1133">Transmembrane helix</keyword>
<name>A0AAF3FQ36_9BILA</name>
<proteinExistence type="predicted"/>
<feature type="transmembrane region" description="Helical" evidence="1">
    <location>
        <begin position="78"/>
        <end position="101"/>
    </location>
</feature>
<reference evidence="3" key="1">
    <citation type="submission" date="2024-02" db="UniProtKB">
        <authorList>
            <consortium name="WormBaseParasite"/>
        </authorList>
    </citation>
    <scope>IDENTIFICATION</scope>
</reference>
<evidence type="ECO:0000313" key="2">
    <source>
        <dbReference type="Proteomes" id="UP000887575"/>
    </source>
</evidence>
<dbReference type="Proteomes" id="UP000887575">
    <property type="component" value="Unassembled WGS sequence"/>
</dbReference>
<evidence type="ECO:0000313" key="3">
    <source>
        <dbReference type="WBParaSite" id="MBELARI_LOCUS7765"/>
    </source>
</evidence>
<evidence type="ECO:0000256" key="1">
    <source>
        <dbReference type="SAM" id="Phobius"/>
    </source>
</evidence>